<keyword evidence="1" id="KW-1133">Transmembrane helix</keyword>
<evidence type="ECO:0000313" key="2">
    <source>
        <dbReference type="EMBL" id="QBZ70825.1"/>
    </source>
</evidence>
<sequence length="124" mass="14598">MNPYIASIPMILLIVLIVSHTTWKMIKRRREIDKLSKETIQGIRLSLVSYLNKEFASTGEINEVKLYTKCRDIQDMYTGIVITTLMPKEFLTIDIVYGKHKSTITCHRRVPKWHRENNTKYEVV</sequence>
<dbReference type="EMBL" id="MK689364">
    <property type="protein sequence ID" value="QBZ70825.1"/>
    <property type="molecule type" value="Genomic_DNA"/>
</dbReference>
<evidence type="ECO:0000256" key="1">
    <source>
        <dbReference type="SAM" id="Phobius"/>
    </source>
</evidence>
<evidence type="ECO:0000313" key="3">
    <source>
        <dbReference type="Proteomes" id="UP000297195"/>
    </source>
</evidence>
<proteinExistence type="predicted"/>
<keyword evidence="1" id="KW-0812">Transmembrane</keyword>
<keyword evidence="1" id="KW-0472">Membrane</keyword>
<organism evidence="2 3">
    <name type="scientific">Edwardsiella phage pEt-SU</name>
    <dbReference type="NCBI Taxonomy" id="2562142"/>
    <lineage>
        <taxon>Viruses</taxon>
        <taxon>Duplodnaviria</taxon>
        <taxon>Heunggongvirae</taxon>
        <taxon>Uroviricota</taxon>
        <taxon>Caudoviricetes</taxon>
        <taxon>Chimalliviridae</taxon>
        <taxon>Petsuvirus</taxon>
        <taxon>Petsuvirus pEtSU</taxon>
    </lineage>
</organism>
<keyword evidence="3" id="KW-1185">Reference proteome</keyword>
<dbReference type="Proteomes" id="UP000297195">
    <property type="component" value="Segment"/>
</dbReference>
<feature type="transmembrane region" description="Helical" evidence="1">
    <location>
        <begin position="6"/>
        <end position="26"/>
    </location>
</feature>
<name>A0A4D6DWZ1_9CAUD</name>
<protein>
    <submittedName>
        <fullName evidence="2">Uncharacterized protein</fullName>
    </submittedName>
</protein>
<gene>
    <name evidence="2" type="ORF">pETSU_244</name>
</gene>
<accession>A0A4D6DWZ1</accession>
<reference evidence="2 3" key="1">
    <citation type="submission" date="2019-03" db="EMBL/GenBank/DDBJ databases">
        <authorList>
            <person name="Kim S.G."/>
            <person name="Park S.C."/>
        </authorList>
    </citation>
    <scope>NUCLEOTIDE SEQUENCE [LARGE SCALE GENOMIC DNA]</scope>
</reference>